<dbReference type="OrthoDB" id="1148707at2"/>
<dbReference type="RefSeq" id="WP_036122289.1">
    <property type="nucleotide sequence ID" value="NZ_BMET01000006.1"/>
</dbReference>
<dbReference type="AlphaFoldDB" id="A0A084TIY0"/>
<sequence>MKNILLLVCLISAFSCQSDKVILLPEISNAQTTVVNDVSAAYIFFNETQPDSVELNRKNLISTTNWLVNVDKRLTLEQALPKIKFIQDKKRNAKMHKNESAKNYYSCNDTAIKNLGFMEFTHVFYQFNAPVLTTNSKPLSTIRFIKKDSIIITHKNQTTTLKTLNQADRYFTAQDSITLCFNKHMTFQEYITFKKDVEGLETKKIAINPNEFIY</sequence>
<name>A0A084TIY0_9FLAO</name>
<evidence type="ECO:0000313" key="2">
    <source>
        <dbReference type="Proteomes" id="UP000028521"/>
    </source>
</evidence>
<accession>A0A084TIY0</accession>
<dbReference type="eggNOG" id="ENOG5030DBK">
    <property type="taxonomic scope" value="Bacteria"/>
</dbReference>
<evidence type="ECO:0000313" key="1">
    <source>
        <dbReference type="EMBL" id="KFB00666.1"/>
    </source>
</evidence>
<proteinExistence type="predicted"/>
<dbReference type="STRING" id="1197477.IA57_09375"/>
<dbReference type="Proteomes" id="UP000028521">
    <property type="component" value="Unassembled WGS sequence"/>
</dbReference>
<dbReference type="EMBL" id="JPFK01000007">
    <property type="protein sequence ID" value="KFB00666.1"/>
    <property type="molecule type" value="Genomic_DNA"/>
</dbReference>
<dbReference type="PROSITE" id="PS51257">
    <property type="entry name" value="PROKAR_LIPOPROTEIN"/>
    <property type="match status" value="1"/>
</dbReference>
<reference evidence="1 2" key="1">
    <citation type="journal article" date="2014" name="Genome Announc.">
        <title>Draft Genome Sequence of the Algicidal Bacterium Mangrovimonas yunxiaonensis Strain LY01.</title>
        <authorList>
            <person name="Li Y."/>
            <person name="Zhu H."/>
            <person name="Li C."/>
            <person name="Zhang H."/>
            <person name="Chen Z."/>
            <person name="Zheng W."/>
            <person name="Xu H."/>
            <person name="Zheng T."/>
        </authorList>
    </citation>
    <scope>NUCLEOTIDE SEQUENCE [LARGE SCALE GENOMIC DNA]</scope>
    <source>
        <strain evidence="1 2">LY01</strain>
    </source>
</reference>
<organism evidence="1 2">
    <name type="scientific">Mangrovimonas yunxiaonensis</name>
    <dbReference type="NCBI Taxonomy" id="1197477"/>
    <lineage>
        <taxon>Bacteria</taxon>
        <taxon>Pseudomonadati</taxon>
        <taxon>Bacteroidota</taxon>
        <taxon>Flavobacteriia</taxon>
        <taxon>Flavobacteriales</taxon>
        <taxon>Flavobacteriaceae</taxon>
        <taxon>Mangrovimonas</taxon>
    </lineage>
</organism>
<gene>
    <name evidence="1" type="ORF">IA57_09375</name>
</gene>
<reference evidence="2" key="2">
    <citation type="submission" date="2014-07" db="EMBL/GenBank/DDBJ databases">
        <title>Genome sequence of Mangrovimonas yunxiaonensis.</title>
        <authorList>
            <person name="Li Y."/>
            <person name="Zheng T."/>
        </authorList>
    </citation>
    <scope>NUCLEOTIDE SEQUENCE [LARGE SCALE GENOMIC DNA]</scope>
    <source>
        <strain evidence="2">LY01</strain>
    </source>
</reference>
<protein>
    <submittedName>
        <fullName evidence="1">Uncharacterized protein</fullName>
    </submittedName>
</protein>
<comment type="caution">
    <text evidence="1">The sequence shown here is derived from an EMBL/GenBank/DDBJ whole genome shotgun (WGS) entry which is preliminary data.</text>
</comment>
<keyword evidence="2" id="KW-1185">Reference proteome</keyword>